<evidence type="ECO:0000313" key="3">
    <source>
        <dbReference type="Proteomes" id="UP001168990"/>
    </source>
</evidence>
<sequence length="276" mass="31379">MDSSLEFKSKKKVTYSTPIHNAIEMRCTLSSISGSSSSSSSTKSRGIASSKHTIININNETVSVERNPDHEKESNRIIEDPIREVIFLPDIRPNELEPLFSRPKIAEPSADKTIDELIELPILSKPEKSSSSTGDSLLTEKVGEHYYTYEGKPCHEVATTPIKINPYLNRKANLLWEDFIKDKPPVVIHKKRKHVNCFRTENKFFKSKRNRLEDGRNVKDSVPKKKKKVNIGWNVAGMSTPSLTRPLGWMAILGIGIAERLEVCNEDIYSFRQHKF</sequence>
<protein>
    <submittedName>
        <fullName evidence="2">Uncharacterized protein</fullName>
    </submittedName>
</protein>
<gene>
    <name evidence="2" type="ORF">PV328_008079</name>
</gene>
<accession>A0AA39F0Z4</accession>
<evidence type="ECO:0000256" key="1">
    <source>
        <dbReference type="SAM" id="MobiDB-lite"/>
    </source>
</evidence>
<evidence type="ECO:0000313" key="2">
    <source>
        <dbReference type="EMBL" id="KAK0160695.1"/>
    </source>
</evidence>
<proteinExistence type="predicted"/>
<keyword evidence="3" id="KW-1185">Reference proteome</keyword>
<reference evidence="2" key="2">
    <citation type="submission" date="2023-03" db="EMBL/GenBank/DDBJ databases">
        <authorList>
            <person name="Inwood S.N."/>
            <person name="Skelly J.G."/>
            <person name="Guhlin J."/>
            <person name="Harrop T.W.R."/>
            <person name="Goldson S.G."/>
            <person name="Dearden P.K."/>
        </authorList>
    </citation>
    <scope>NUCLEOTIDE SEQUENCE</scope>
    <source>
        <strain evidence="2">Irish</strain>
        <tissue evidence="2">Whole body</tissue>
    </source>
</reference>
<feature type="region of interest" description="Disordered" evidence="1">
    <location>
        <begin position="31"/>
        <end position="50"/>
    </location>
</feature>
<name>A0AA39F0Z4_9HYME</name>
<reference evidence="2" key="1">
    <citation type="journal article" date="2023" name="bioRxiv">
        <title>Scaffold-level genome assemblies of two parasitoid biocontrol wasps reveal the parthenogenesis mechanism and an associated novel virus.</title>
        <authorList>
            <person name="Inwood S."/>
            <person name="Skelly J."/>
            <person name="Guhlin J."/>
            <person name="Harrop T."/>
            <person name="Goldson S."/>
            <person name="Dearden P."/>
        </authorList>
    </citation>
    <scope>NUCLEOTIDE SEQUENCE</scope>
    <source>
        <strain evidence="2">Irish</strain>
        <tissue evidence="2">Whole body</tissue>
    </source>
</reference>
<dbReference type="AlphaFoldDB" id="A0AA39F0Z4"/>
<dbReference type="Proteomes" id="UP001168990">
    <property type="component" value="Unassembled WGS sequence"/>
</dbReference>
<comment type="caution">
    <text evidence="2">The sequence shown here is derived from an EMBL/GenBank/DDBJ whole genome shotgun (WGS) entry which is preliminary data.</text>
</comment>
<organism evidence="2 3">
    <name type="scientific">Microctonus aethiopoides</name>
    <dbReference type="NCBI Taxonomy" id="144406"/>
    <lineage>
        <taxon>Eukaryota</taxon>
        <taxon>Metazoa</taxon>
        <taxon>Ecdysozoa</taxon>
        <taxon>Arthropoda</taxon>
        <taxon>Hexapoda</taxon>
        <taxon>Insecta</taxon>
        <taxon>Pterygota</taxon>
        <taxon>Neoptera</taxon>
        <taxon>Endopterygota</taxon>
        <taxon>Hymenoptera</taxon>
        <taxon>Apocrita</taxon>
        <taxon>Ichneumonoidea</taxon>
        <taxon>Braconidae</taxon>
        <taxon>Euphorinae</taxon>
        <taxon>Microctonus</taxon>
    </lineage>
</organism>
<dbReference type="EMBL" id="JAQQBS010001423">
    <property type="protein sequence ID" value="KAK0160695.1"/>
    <property type="molecule type" value="Genomic_DNA"/>
</dbReference>